<dbReference type="InterPro" id="IPR002618">
    <property type="entry name" value="UDPGP_fam"/>
</dbReference>
<comment type="catalytic activity">
    <reaction evidence="7">
        <text>a monosaccharide 1-phosphate + UTP + H(+) = a UDP-monosaccharide + diphosphate</text>
        <dbReference type="Rhea" id="RHEA:13205"/>
        <dbReference type="ChEBI" id="CHEBI:15378"/>
        <dbReference type="ChEBI" id="CHEBI:33019"/>
        <dbReference type="ChEBI" id="CHEBI:46398"/>
        <dbReference type="ChEBI" id="CHEBI:140358"/>
        <dbReference type="ChEBI" id="CHEBI:140359"/>
        <dbReference type="EC" id="2.7.7.64"/>
    </reaction>
</comment>
<dbReference type="SUPFAM" id="SSF53448">
    <property type="entry name" value="Nucleotide-diphospho-sugar transferases"/>
    <property type="match status" value="1"/>
</dbReference>
<evidence type="ECO:0000256" key="6">
    <source>
        <dbReference type="ARBA" id="ARBA00039080"/>
    </source>
</evidence>
<keyword evidence="4" id="KW-0548">Nucleotidyltransferase</keyword>
<dbReference type="EMBL" id="JBBWWR010000016">
    <property type="protein sequence ID" value="KAK8947791.1"/>
    <property type="molecule type" value="Genomic_DNA"/>
</dbReference>
<evidence type="ECO:0000313" key="9">
    <source>
        <dbReference type="Proteomes" id="UP001412067"/>
    </source>
</evidence>
<evidence type="ECO:0000256" key="1">
    <source>
        <dbReference type="ARBA" id="ARBA00001936"/>
    </source>
</evidence>
<organism evidence="8 9">
    <name type="scientific">Platanthera guangdongensis</name>
    <dbReference type="NCBI Taxonomy" id="2320717"/>
    <lineage>
        <taxon>Eukaryota</taxon>
        <taxon>Viridiplantae</taxon>
        <taxon>Streptophyta</taxon>
        <taxon>Embryophyta</taxon>
        <taxon>Tracheophyta</taxon>
        <taxon>Spermatophyta</taxon>
        <taxon>Magnoliopsida</taxon>
        <taxon>Liliopsida</taxon>
        <taxon>Asparagales</taxon>
        <taxon>Orchidaceae</taxon>
        <taxon>Orchidoideae</taxon>
        <taxon>Orchideae</taxon>
        <taxon>Orchidinae</taxon>
        <taxon>Platanthera</taxon>
    </lineage>
</organism>
<evidence type="ECO:0000256" key="5">
    <source>
        <dbReference type="ARBA" id="ARBA00038047"/>
    </source>
</evidence>
<sequence>MTSYDTHIPTLKLLESNYFFGMKPDQVILIKQEKVACLDDNDARIALDPNDKYMIQNKPHGHSDVHSLLYNSGLLNKWFVTSFSITCNTLQVSCVTSNDKAWSCFWGPSCAS</sequence>
<comment type="cofactor">
    <cofactor evidence="2">
        <name>Mg(2+)</name>
        <dbReference type="ChEBI" id="CHEBI:18420"/>
    </cofactor>
</comment>
<dbReference type="InterPro" id="IPR029044">
    <property type="entry name" value="Nucleotide-diphossugar_trans"/>
</dbReference>
<gene>
    <name evidence="8" type="primary">USP</name>
    <name evidence="8" type="ORF">KSP40_PGU016731</name>
</gene>
<dbReference type="Gene3D" id="3.90.550.10">
    <property type="entry name" value="Spore Coat Polysaccharide Biosynthesis Protein SpsA, Chain A"/>
    <property type="match status" value="1"/>
</dbReference>
<dbReference type="EC" id="2.7.7.64" evidence="6"/>
<comment type="cofactor">
    <cofactor evidence="1">
        <name>Mn(2+)</name>
        <dbReference type="ChEBI" id="CHEBI:29035"/>
    </cofactor>
</comment>
<dbReference type="InterPro" id="IPR039741">
    <property type="entry name" value="UDP-sugar_pyrophosphorylase"/>
</dbReference>
<proteinExistence type="inferred from homology"/>
<comment type="caution">
    <text evidence="8">The sequence shown here is derived from an EMBL/GenBank/DDBJ whole genome shotgun (WGS) entry which is preliminary data.</text>
</comment>
<evidence type="ECO:0000256" key="7">
    <source>
        <dbReference type="ARBA" id="ARBA00048259"/>
    </source>
</evidence>
<accession>A0ABR2LQS4</accession>
<dbReference type="PANTHER" id="PTHR11952">
    <property type="entry name" value="UDP- GLUCOSE PYROPHOSPHORYLASE"/>
    <property type="match status" value="1"/>
</dbReference>
<keyword evidence="3" id="KW-0808">Transferase</keyword>
<dbReference type="Proteomes" id="UP001412067">
    <property type="component" value="Unassembled WGS sequence"/>
</dbReference>
<evidence type="ECO:0000256" key="4">
    <source>
        <dbReference type="ARBA" id="ARBA00022695"/>
    </source>
</evidence>
<evidence type="ECO:0000256" key="2">
    <source>
        <dbReference type="ARBA" id="ARBA00001946"/>
    </source>
</evidence>
<dbReference type="PANTHER" id="PTHR11952:SF9">
    <property type="entry name" value="UDP-SUGAR PYROPHOSPHORYLASE"/>
    <property type="match status" value="1"/>
</dbReference>
<dbReference type="Pfam" id="PF01704">
    <property type="entry name" value="UDPGP"/>
    <property type="match status" value="1"/>
</dbReference>
<protein>
    <recommendedName>
        <fullName evidence="6">UTP-monosaccharide-1-phosphate uridylyltransferase</fullName>
        <ecNumber evidence="6">2.7.7.64</ecNumber>
    </recommendedName>
</protein>
<reference evidence="8 9" key="1">
    <citation type="journal article" date="2022" name="Nat. Plants">
        <title>Genomes of leafy and leafless Platanthera orchids illuminate the evolution of mycoheterotrophy.</title>
        <authorList>
            <person name="Li M.H."/>
            <person name="Liu K.W."/>
            <person name="Li Z."/>
            <person name="Lu H.C."/>
            <person name="Ye Q.L."/>
            <person name="Zhang D."/>
            <person name="Wang J.Y."/>
            <person name="Li Y.F."/>
            <person name="Zhong Z.M."/>
            <person name="Liu X."/>
            <person name="Yu X."/>
            <person name="Liu D.K."/>
            <person name="Tu X.D."/>
            <person name="Liu B."/>
            <person name="Hao Y."/>
            <person name="Liao X.Y."/>
            <person name="Jiang Y.T."/>
            <person name="Sun W.H."/>
            <person name="Chen J."/>
            <person name="Chen Y.Q."/>
            <person name="Ai Y."/>
            <person name="Zhai J.W."/>
            <person name="Wu S.S."/>
            <person name="Zhou Z."/>
            <person name="Hsiao Y.Y."/>
            <person name="Wu W.L."/>
            <person name="Chen Y.Y."/>
            <person name="Lin Y.F."/>
            <person name="Hsu J.L."/>
            <person name="Li C.Y."/>
            <person name="Wang Z.W."/>
            <person name="Zhao X."/>
            <person name="Zhong W.Y."/>
            <person name="Ma X.K."/>
            <person name="Ma L."/>
            <person name="Huang J."/>
            <person name="Chen G.Z."/>
            <person name="Huang M.Z."/>
            <person name="Huang L."/>
            <person name="Peng D.H."/>
            <person name="Luo Y.B."/>
            <person name="Zou S.Q."/>
            <person name="Chen S.P."/>
            <person name="Lan S."/>
            <person name="Tsai W.C."/>
            <person name="Van de Peer Y."/>
            <person name="Liu Z.J."/>
        </authorList>
    </citation>
    <scope>NUCLEOTIDE SEQUENCE [LARGE SCALE GENOMIC DNA]</scope>
    <source>
        <strain evidence="8">Lor288</strain>
    </source>
</reference>
<evidence type="ECO:0000313" key="8">
    <source>
        <dbReference type="EMBL" id="KAK8947791.1"/>
    </source>
</evidence>
<evidence type="ECO:0000256" key="3">
    <source>
        <dbReference type="ARBA" id="ARBA00022679"/>
    </source>
</evidence>
<keyword evidence="9" id="KW-1185">Reference proteome</keyword>
<comment type="similarity">
    <text evidence="5">Belongs to the USP family.</text>
</comment>
<name>A0ABR2LQS4_9ASPA</name>